<proteinExistence type="predicted"/>
<evidence type="ECO:0000313" key="2">
    <source>
        <dbReference type="Proteomes" id="UP000815325"/>
    </source>
</evidence>
<keyword evidence="2" id="KW-1185">Reference proteome</keyword>
<dbReference type="EMBL" id="MU069718">
    <property type="protein sequence ID" value="KAF5835188.1"/>
    <property type="molecule type" value="Genomic_DNA"/>
</dbReference>
<reference evidence="1" key="1">
    <citation type="submission" date="2017-08" db="EMBL/GenBank/DDBJ databases">
        <authorList>
            <person name="Polle J.E."/>
            <person name="Barry K."/>
            <person name="Cushman J."/>
            <person name="Schmutz J."/>
            <person name="Tran D."/>
            <person name="Hathwaick L.T."/>
            <person name="Yim W.C."/>
            <person name="Jenkins J."/>
            <person name="Mckie-Krisberg Z.M."/>
            <person name="Prochnik S."/>
            <person name="Lindquist E."/>
            <person name="Dockter R.B."/>
            <person name="Adam C."/>
            <person name="Molina H."/>
            <person name="Bunkerborg J."/>
            <person name="Jin E."/>
            <person name="Buchheim M."/>
            <person name="Magnuson J."/>
        </authorList>
    </citation>
    <scope>NUCLEOTIDE SEQUENCE</scope>
    <source>
        <strain evidence="1">CCAP 19/18</strain>
    </source>
</reference>
<dbReference type="Proteomes" id="UP000815325">
    <property type="component" value="Unassembled WGS sequence"/>
</dbReference>
<accession>A0ABQ7GKQ4</accession>
<protein>
    <submittedName>
        <fullName evidence="1">Uncharacterized protein</fullName>
    </submittedName>
</protein>
<name>A0ABQ7GKQ4_DUNSA</name>
<comment type="caution">
    <text evidence="1">The sequence shown here is derived from an EMBL/GenBank/DDBJ whole genome shotgun (WGS) entry which is preliminary data.</text>
</comment>
<sequence length="100" mass="11154">MRQCYTEHRICVLAHLQRGRAAHRFDDVLRDSEQICVNLCGPDVVPVLHRARRLHLGTPAARPGSTQMCCVAVCRFDVVPVLHTTRHLCLGTPAAQWGST</sequence>
<gene>
    <name evidence="1" type="ORF">DUNSADRAFT_7778</name>
</gene>
<evidence type="ECO:0000313" key="1">
    <source>
        <dbReference type="EMBL" id="KAF5835188.1"/>
    </source>
</evidence>
<organism evidence="1 2">
    <name type="scientific">Dunaliella salina</name>
    <name type="common">Green alga</name>
    <name type="synonym">Protococcus salinus</name>
    <dbReference type="NCBI Taxonomy" id="3046"/>
    <lineage>
        <taxon>Eukaryota</taxon>
        <taxon>Viridiplantae</taxon>
        <taxon>Chlorophyta</taxon>
        <taxon>core chlorophytes</taxon>
        <taxon>Chlorophyceae</taxon>
        <taxon>CS clade</taxon>
        <taxon>Chlamydomonadales</taxon>
        <taxon>Dunaliellaceae</taxon>
        <taxon>Dunaliella</taxon>
    </lineage>
</organism>